<reference evidence="8" key="1">
    <citation type="submission" date="2020-10" db="EMBL/GenBank/DDBJ databases">
        <title>Taxonomic study of unclassified bacteria belonging to the class Ktedonobacteria.</title>
        <authorList>
            <person name="Yabe S."/>
            <person name="Wang C.M."/>
            <person name="Zheng Y."/>
            <person name="Sakai Y."/>
            <person name="Cavaletti L."/>
            <person name="Monciardini P."/>
            <person name="Donadio S."/>
        </authorList>
    </citation>
    <scope>NUCLEOTIDE SEQUENCE</scope>
    <source>
        <strain evidence="8">ID150040</strain>
    </source>
</reference>
<sequence length="248" mass="26916">MQLTIYFSPAEVAAVQPSDNDVYIVIDVIRATTTLTTIVERGASYVLIADMLEQAQQAAQRVPGRLLCGERNALPLPGFDYGNSPVQFAQLDLSGRELILSTTNGTRAFFACPEQSVRLAGCFYNAEAVCAQALHDAAERQGNIAIVCAAEVGYFALDDATCAGYLALELQRQHPALQVHESVLAAAALYHTYTPPKLLEYCNSARSVRKAGLQEDLEFCMRISQSNFVPQVLGRDVETGLLMIGVPI</sequence>
<dbReference type="GO" id="GO:0000287">
    <property type="term" value="F:magnesium ion binding"/>
    <property type="evidence" value="ECO:0007669"/>
    <property type="project" value="InterPro"/>
</dbReference>
<dbReference type="GO" id="GO:0050545">
    <property type="term" value="F:sulfopyruvate decarboxylase activity"/>
    <property type="evidence" value="ECO:0007669"/>
    <property type="project" value="TreeGrafter"/>
</dbReference>
<dbReference type="RefSeq" id="WP_220204920.1">
    <property type="nucleotide sequence ID" value="NZ_BNJK01000001.1"/>
</dbReference>
<organism evidence="8 9">
    <name type="scientific">Reticulibacter mediterranei</name>
    <dbReference type="NCBI Taxonomy" id="2778369"/>
    <lineage>
        <taxon>Bacteria</taxon>
        <taxon>Bacillati</taxon>
        <taxon>Chloroflexota</taxon>
        <taxon>Ktedonobacteria</taxon>
        <taxon>Ktedonobacterales</taxon>
        <taxon>Reticulibacteraceae</taxon>
        <taxon>Reticulibacter</taxon>
    </lineage>
</organism>
<evidence type="ECO:0000256" key="3">
    <source>
        <dbReference type="ARBA" id="ARBA00012953"/>
    </source>
</evidence>
<dbReference type="GO" id="GO:0050532">
    <property type="term" value="F:2-phosphosulfolactate phosphatase activity"/>
    <property type="evidence" value="ECO:0007669"/>
    <property type="project" value="UniProtKB-EC"/>
</dbReference>
<keyword evidence="6" id="KW-0460">Magnesium</keyword>
<gene>
    <name evidence="8" type="primary">comB_2</name>
    <name evidence="8" type="ORF">KSF_042100</name>
</gene>
<comment type="catalytic activity">
    <reaction evidence="7">
        <text>(2R)-O-phospho-3-sulfolactate + H2O = (2R)-3-sulfolactate + phosphate</text>
        <dbReference type="Rhea" id="RHEA:23416"/>
        <dbReference type="ChEBI" id="CHEBI:15377"/>
        <dbReference type="ChEBI" id="CHEBI:15597"/>
        <dbReference type="ChEBI" id="CHEBI:43474"/>
        <dbReference type="ChEBI" id="CHEBI:58738"/>
        <dbReference type="EC" id="3.1.3.71"/>
    </reaction>
</comment>
<evidence type="ECO:0000256" key="5">
    <source>
        <dbReference type="ARBA" id="ARBA00022801"/>
    </source>
</evidence>
<dbReference type="AlphaFoldDB" id="A0A8J3N1I7"/>
<dbReference type="InterPro" id="IPR005238">
    <property type="entry name" value="ComB-like"/>
</dbReference>
<dbReference type="Gene3D" id="3.90.1560.10">
    <property type="entry name" value="ComB-like"/>
    <property type="match status" value="1"/>
</dbReference>
<name>A0A8J3N1I7_9CHLR</name>
<evidence type="ECO:0000256" key="7">
    <source>
        <dbReference type="ARBA" id="ARBA00033711"/>
    </source>
</evidence>
<protein>
    <recommendedName>
        <fullName evidence="4">Probable 2-phosphosulfolactate phosphatase</fullName>
        <ecNumber evidence="3">3.1.3.71</ecNumber>
    </recommendedName>
</protein>
<dbReference type="InterPro" id="IPR036702">
    <property type="entry name" value="ComB-like_sf"/>
</dbReference>
<dbReference type="EMBL" id="BNJK01000001">
    <property type="protein sequence ID" value="GHO94162.1"/>
    <property type="molecule type" value="Genomic_DNA"/>
</dbReference>
<keyword evidence="5" id="KW-0378">Hydrolase</keyword>
<comment type="similarity">
    <text evidence="2">Belongs to the ComB family.</text>
</comment>
<comment type="caution">
    <text evidence="8">The sequence shown here is derived from an EMBL/GenBank/DDBJ whole genome shotgun (WGS) entry which is preliminary data.</text>
</comment>
<dbReference type="PANTHER" id="PTHR37311">
    <property type="entry name" value="2-PHOSPHOSULFOLACTATE PHOSPHATASE-RELATED"/>
    <property type="match status" value="1"/>
</dbReference>
<evidence type="ECO:0000256" key="1">
    <source>
        <dbReference type="ARBA" id="ARBA00001946"/>
    </source>
</evidence>
<proteinExistence type="inferred from homology"/>
<evidence type="ECO:0000313" key="9">
    <source>
        <dbReference type="Proteomes" id="UP000597444"/>
    </source>
</evidence>
<evidence type="ECO:0000256" key="4">
    <source>
        <dbReference type="ARBA" id="ARBA00021948"/>
    </source>
</evidence>
<evidence type="ECO:0000313" key="8">
    <source>
        <dbReference type="EMBL" id="GHO94162.1"/>
    </source>
</evidence>
<dbReference type="PANTHER" id="PTHR37311:SF1">
    <property type="entry name" value="2-PHOSPHOSULFOLACTATE PHOSPHATASE-RELATED"/>
    <property type="match status" value="1"/>
</dbReference>
<keyword evidence="9" id="KW-1185">Reference proteome</keyword>
<dbReference type="EC" id="3.1.3.71" evidence="3"/>
<dbReference type="Pfam" id="PF04029">
    <property type="entry name" value="2-ph_phosp"/>
    <property type="match status" value="1"/>
</dbReference>
<comment type="cofactor">
    <cofactor evidence="1">
        <name>Mg(2+)</name>
        <dbReference type="ChEBI" id="CHEBI:18420"/>
    </cofactor>
</comment>
<evidence type="ECO:0000256" key="6">
    <source>
        <dbReference type="ARBA" id="ARBA00022842"/>
    </source>
</evidence>
<accession>A0A8J3N1I7</accession>
<dbReference type="Proteomes" id="UP000597444">
    <property type="component" value="Unassembled WGS sequence"/>
</dbReference>
<dbReference type="SUPFAM" id="SSF142823">
    <property type="entry name" value="ComB-like"/>
    <property type="match status" value="1"/>
</dbReference>
<evidence type="ECO:0000256" key="2">
    <source>
        <dbReference type="ARBA" id="ARBA00009997"/>
    </source>
</evidence>